<dbReference type="RefSeq" id="WP_147740981.1">
    <property type="nucleotide sequence ID" value="NZ_VRUR01000001.1"/>
</dbReference>
<evidence type="ECO:0000313" key="3">
    <source>
        <dbReference type="Proteomes" id="UP000321456"/>
    </source>
</evidence>
<keyword evidence="1" id="KW-0812">Transmembrane</keyword>
<evidence type="ECO:0000256" key="1">
    <source>
        <dbReference type="SAM" id="Phobius"/>
    </source>
</evidence>
<dbReference type="AlphaFoldDB" id="A0A5C8V7A3"/>
<keyword evidence="1" id="KW-0472">Membrane</keyword>
<accession>A0A5C8V7A3</accession>
<name>A0A5C8V7A3_9FLAO</name>
<dbReference type="Pfam" id="PF05751">
    <property type="entry name" value="FixH"/>
    <property type="match status" value="1"/>
</dbReference>
<organism evidence="2 3">
    <name type="scientific">Flagellimonas hymeniacidonis</name>
    <dbReference type="NCBI Taxonomy" id="2603628"/>
    <lineage>
        <taxon>Bacteria</taxon>
        <taxon>Pseudomonadati</taxon>
        <taxon>Bacteroidota</taxon>
        <taxon>Flavobacteriia</taxon>
        <taxon>Flavobacteriales</taxon>
        <taxon>Flavobacteriaceae</taxon>
        <taxon>Flagellimonas</taxon>
    </lineage>
</organism>
<keyword evidence="1" id="KW-1133">Transmembrane helix</keyword>
<dbReference type="InterPro" id="IPR008620">
    <property type="entry name" value="FixH"/>
</dbReference>
<dbReference type="Proteomes" id="UP000321456">
    <property type="component" value="Unassembled WGS sequence"/>
</dbReference>
<protein>
    <submittedName>
        <fullName evidence="2">FixH family protein</fullName>
    </submittedName>
</protein>
<comment type="caution">
    <text evidence="2">The sequence shown here is derived from an EMBL/GenBank/DDBJ whole genome shotgun (WGS) entry which is preliminary data.</text>
</comment>
<keyword evidence="3" id="KW-1185">Reference proteome</keyword>
<feature type="transmembrane region" description="Helical" evidence="1">
    <location>
        <begin position="6"/>
        <end position="25"/>
    </location>
</feature>
<reference evidence="2 3" key="1">
    <citation type="submission" date="2019-08" db="EMBL/GenBank/DDBJ databases">
        <title>Professor.</title>
        <authorList>
            <person name="Park J.S."/>
        </authorList>
    </citation>
    <scope>NUCLEOTIDE SEQUENCE [LARGE SCALE GENOMIC DNA]</scope>
    <source>
        <strain evidence="2 3">176CP5-101</strain>
    </source>
</reference>
<proteinExistence type="predicted"/>
<dbReference type="EMBL" id="VRUR01000001">
    <property type="protein sequence ID" value="TXN37150.1"/>
    <property type="molecule type" value="Genomic_DNA"/>
</dbReference>
<evidence type="ECO:0000313" key="2">
    <source>
        <dbReference type="EMBL" id="TXN37150.1"/>
    </source>
</evidence>
<gene>
    <name evidence="2" type="ORF">FVB32_02340</name>
</gene>
<sequence length="148" mass="17259">MKINWGTAIVLAFVAFISFILYFVVRMSTDDRANHDLVTDDYYKQELAYQNEIDASKSALEMEAKLKFVKSEEGVTIFFPEKFDLKQITGIVSLYRPSNKHLDIDFPISLSKTHLLIPDNSLLDGRWDITVKWQYQGKTFLHKEKLVY</sequence>